<comment type="caution">
    <text evidence="1">The sequence shown here is derived from an EMBL/GenBank/DDBJ whole genome shotgun (WGS) entry which is preliminary data.</text>
</comment>
<dbReference type="Pfam" id="PF20111">
    <property type="entry name" value="DUF6501"/>
    <property type="match status" value="1"/>
</dbReference>
<organism evidence="1 2">
    <name type="scientific">Jeotgalibacillus soli</name>
    <dbReference type="NCBI Taxonomy" id="889306"/>
    <lineage>
        <taxon>Bacteria</taxon>
        <taxon>Bacillati</taxon>
        <taxon>Bacillota</taxon>
        <taxon>Bacilli</taxon>
        <taxon>Bacillales</taxon>
        <taxon>Caryophanaceae</taxon>
        <taxon>Jeotgalibacillus</taxon>
    </lineage>
</organism>
<dbReference type="AlphaFoldDB" id="A0A0C2VN74"/>
<dbReference type="Proteomes" id="UP000031938">
    <property type="component" value="Unassembled WGS sequence"/>
</dbReference>
<evidence type="ECO:0000313" key="2">
    <source>
        <dbReference type="Proteomes" id="UP000031938"/>
    </source>
</evidence>
<dbReference type="InterPro" id="IPR045447">
    <property type="entry name" value="DUF6501"/>
</dbReference>
<reference evidence="1 2" key="1">
    <citation type="submission" date="2015-01" db="EMBL/GenBank/DDBJ databases">
        <title>Genome sequencing of Jeotgalibacillus soli.</title>
        <authorList>
            <person name="Goh K.M."/>
            <person name="Chan K.-G."/>
            <person name="Yaakop A.S."/>
            <person name="Ee R."/>
            <person name="Gan H.M."/>
            <person name="Chan C.S."/>
        </authorList>
    </citation>
    <scope>NUCLEOTIDE SEQUENCE [LARGE SCALE GENOMIC DNA]</scope>
    <source>
        <strain evidence="1 2">P9</strain>
    </source>
</reference>
<protein>
    <submittedName>
        <fullName evidence="1">Uncharacterized protein</fullName>
    </submittedName>
</protein>
<gene>
    <name evidence="1" type="ORF">KP78_29970</name>
</gene>
<dbReference type="EMBL" id="JXRP01000018">
    <property type="protein sequence ID" value="KIL45453.1"/>
    <property type="molecule type" value="Genomic_DNA"/>
</dbReference>
<sequence>MMIHHNWQDRPSLKTVTCIQDKAKKYIVNNVLTVGKTYEVKNETEEFIFIIDNSGKVGGFYKYYFQVA</sequence>
<name>A0A0C2VN74_9BACL</name>
<proteinExistence type="predicted"/>
<evidence type="ECO:0000313" key="1">
    <source>
        <dbReference type="EMBL" id="KIL45453.1"/>
    </source>
</evidence>
<accession>A0A0C2VN74</accession>
<dbReference type="STRING" id="889306.KP78_29970"/>
<keyword evidence="2" id="KW-1185">Reference proteome</keyword>
<dbReference type="PATRIC" id="fig|889306.3.peg.3008"/>